<dbReference type="Proteomes" id="UP000177968">
    <property type="component" value="Unassembled WGS sequence"/>
</dbReference>
<dbReference type="InterPro" id="IPR043728">
    <property type="entry name" value="DUF5671"/>
</dbReference>
<dbReference type="EMBL" id="MFMO01000021">
    <property type="protein sequence ID" value="OGG87806.1"/>
    <property type="molecule type" value="Genomic_DNA"/>
</dbReference>
<feature type="non-terminal residue" evidence="3">
    <location>
        <position position="1"/>
    </location>
</feature>
<feature type="transmembrane region" description="Helical" evidence="1">
    <location>
        <begin position="98"/>
        <end position="119"/>
    </location>
</feature>
<accession>A0A1F6FPN3</accession>
<protein>
    <recommendedName>
        <fullName evidence="2">DUF5671 domain-containing protein</fullName>
    </recommendedName>
</protein>
<evidence type="ECO:0000256" key="1">
    <source>
        <dbReference type="SAM" id="Phobius"/>
    </source>
</evidence>
<gene>
    <name evidence="3" type="ORF">A3H15_00090</name>
</gene>
<evidence type="ECO:0000259" key="2">
    <source>
        <dbReference type="Pfam" id="PF18920"/>
    </source>
</evidence>
<feature type="transmembrane region" description="Helical" evidence="1">
    <location>
        <begin position="131"/>
        <end position="151"/>
    </location>
</feature>
<reference evidence="3 4" key="1">
    <citation type="journal article" date="2016" name="Nat. Commun.">
        <title>Thousands of microbial genomes shed light on interconnected biogeochemical processes in an aquifer system.</title>
        <authorList>
            <person name="Anantharaman K."/>
            <person name="Brown C.T."/>
            <person name="Hug L.A."/>
            <person name="Sharon I."/>
            <person name="Castelle C.J."/>
            <person name="Probst A.J."/>
            <person name="Thomas B.C."/>
            <person name="Singh A."/>
            <person name="Wilkins M.J."/>
            <person name="Karaoz U."/>
            <person name="Brodie E.L."/>
            <person name="Williams K.H."/>
            <person name="Hubbard S.S."/>
            <person name="Banfield J.F."/>
        </authorList>
    </citation>
    <scope>NUCLEOTIDE SEQUENCE [LARGE SCALE GENOMIC DNA]</scope>
</reference>
<keyword evidence="1" id="KW-1133">Transmembrane helix</keyword>
<dbReference type="Pfam" id="PF18920">
    <property type="entry name" value="DUF5671"/>
    <property type="match status" value="1"/>
</dbReference>
<feature type="transmembrane region" description="Helical" evidence="1">
    <location>
        <begin position="14"/>
        <end position="39"/>
    </location>
</feature>
<evidence type="ECO:0000313" key="3">
    <source>
        <dbReference type="EMBL" id="OGG87806.1"/>
    </source>
</evidence>
<feature type="transmembrane region" description="Helical" evidence="1">
    <location>
        <begin position="163"/>
        <end position="186"/>
    </location>
</feature>
<name>A0A1F6FPN3_9BACT</name>
<evidence type="ECO:0000313" key="4">
    <source>
        <dbReference type="Proteomes" id="UP000177968"/>
    </source>
</evidence>
<keyword evidence="1" id="KW-0812">Transmembrane</keyword>
<feature type="domain" description="DUF5671" evidence="2">
    <location>
        <begin position="14"/>
        <end position="146"/>
    </location>
</feature>
<keyword evidence="1" id="KW-0472">Membrane</keyword>
<comment type="caution">
    <text evidence="3">The sequence shown here is derived from an EMBL/GenBank/DDBJ whole genome shotgun (WGS) entry which is preliminary data.</text>
</comment>
<feature type="transmembrane region" description="Helical" evidence="1">
    <location>
        <begin position="59"/>
        <end position="77"/>
    </location>
</feature>
<dbReference type="AlphaFoldDB" id="A0A1F6FPN3"/>
<organism evidence="3 4">
    <name type="scientific">Candidatus Kaiserbacteria bacterium RIFCSPLOWO2_12_FULL_50_28</name>
    <dbReference type="NCBI Taxonomy" id="1798527"/>
    <lineage>
        <taxon>Bacteria</taxon>
        <taxon>Candidatus Kaiseribacteriota</taxon>
    </lineage>
</organism>
<sequence>IIIMEKPKVTPKDFFIWAGAMVALYGSIFSFLTLLFQYIKYAYPDPLSYYYVEPFSGSMRFAMASLIVLVPVTIVLMRFIRNDIARDAMKSELWVRRWALVLTVFIAGATVVGDLIALVNGFLGGDLTTPFALKVLVVLFVAGGVFLHFLADLRGYWNVNPARAKMVGFAVGVLVLAAIISGFFIMGTPGEIRLVRFDSQKVNDLQNIQWQVVNYWQQKERLPQNLEEMKDPLSGATIPMDPQSGSDYVYRITKAPYSFELCAEFNTESSGNATQLERMPTPAYLGGVENENWQHGTGQTCFERTIDPERYPPFEKGPIKR</sequence>
<proteinExistence type="predicted"/>